<proteinExistence type="predicted"/>
<comment type="caution">
    <text evidence="2">The sequence shown here is derived from an EMBL/GenBank/DDBJ whole genome shotgun (WGS) entry which is preliminary data.</text>
</comment>
<dbReference type="Proteomes" id="UP000525714">
    <property type="component" value="Unassembled WGS sequence"/>
</dbReference>
<feature type="compositionally biased region" description="Basic and acidic residues" evidence="1">
    <location>
        <begin position="54"/>
        <end position="72"/>
    </location>
</feature>
<evidence type="ECO:0000313" key="3">
    <source>
        <dbReference type="Proteomes" id="UP000525714"/>
    </source>
</evidence>
<gene>
    <name evidence="2" type="primary">Gvinp1</name>
    <name evidence="2" type="ORF">MIOMAC_R04361</name>
</gene>
<organism evidence="2 3">
    <name type="scientific">Mionectes macconnelli</name>
    <name type="common">McConnell's flycatcher</name>
    <dbReference type="NCBI Taxonomy" id="254557"/>
    <lineage>
        <taxon>Eukaryota</taxon>
        <taxon>Metazoa</taxon>
        <taxon>Chordata</taxon>
        <taxon>Craniata</taxon>
        <taxon>Vertebrata</taxon>
        <taxon>Euteleostomi</taxon>
        <taxon>Archelosauria</taxon>
        <taxon>Archosauria</taxon>
        <taxon>Dinosauria</taxon>
        <taxon>Saurischia</taxon>
        <taxon>Theropoda</taxon>
        <taxon>Coelurosauria</taxon>
        <taxon>Aves</taxon>
        <taxon>Neognathae</taxon>
        <taxon>Neoaves</taxon>
        <taxon>Telluraves</taxon>
        <taxon>Australaves</taxon>
        <taxon>Passeriformes</taxon>
        <taxon>Tyrannidae</taxon>
        <taxon>Mionectes</taxon>
    </lineage>
</organism>
<protein>
    <submittedName>
        <fullName evidence="2">GVIN1 GTPase</fullName>
    </submittedName>
</protein>
<sequence>GLEAGYWLPKLSQILGVQCTQALQHLQHEDYLKLESEVRHPWEKRALQKLLKIRDDKATPGEQEKQHLERAKQRQVRGQAEAKQVLNELKEMLNSHSQDTVRQKAEALWQAMEIPEEFWPAPKKPLADVLESIQKQLEQQESSVGRSENIPDREVLRRASGGLALQGIYRTSRAEDVLAKREQLIRVPEGFQLAGPEHRSLLERKEFSSNAAESSFTKCMEQLGFSISVSAKAQFWRVQWEAGADHSSSSQAEDTHQSHCEQSYFCSTKYQYIPLASCYFQRHQLLLSDAALRELQHVEQLLSLAQEEDKPNLLQSFFSRFGSHVNQGPLHFGGIFWWKASAEGFRAAQREEVKRQTSEALNIFVGGSFSGFGVTLTNQSVGTAFAEELASAVEEARDFMEVVRTWEGTADESKLLMLMDLKRDLSAKTKDPRVWINVCLSDKALQHFLVNTVSSCQESPPENSTSLKAILRSLLHPHIYSVKDFPKSSFIMQWIFQAGHRLPKTPQVSELAELLQTLQETMEHIHAVTYAPGTSPSAVQEAQREATQTTGLAIYSLLRSLQERAQKDVELLVLLIATSAGYQVGSSTFQHLLGHAEIQYLAQAMAAAHEQYVSLKEQDADRAEASLLL</sequence>
<feature type="non-terminal residue" evidence="2">
    <location>
        <position position="1"/>
    </location>
</feature>
<dbReference type="AlphaFoldDB" id="A0A7K5KML8"/>
<reference evidence="2 3" key="1">
    <citation type="submission" date="2019-09" db="EMBL/GenBank/DDBJ databases">
        <title>Bird 10,000 Genomes (B10K) Project - Family phase.</title>
        <authorList>
            <person name="Zhang G."/>
        </authorList>
    </citation>
    <scope>NUCLEOTIDE SEQUENCE [LARGE SCALE GENOMIC DNA]</scope>
    <source>
        <strain evidence="2">B10K-DU-003-16</strain>
        <tissue evidence="2">Mixed tissue sample</tissue>
    </source>
</reference>
<feature type="non-terminal residue" evidence="2">
    <location>
        <position position="629"/>
    </location>
</feature>
<name>A0A7K5KML8_9TYRA</name>
<keyword evidence="3" id="KW-1185">Reference proteome</keyword>
<feature type="region of interest" description="Disordered" evidence="1">
    <location>
        <begin position="54"/>
        <end position="77"/>
    </location>
</feature>
<dbReference type="EMBL" id="VYZC01002265">
    <property type="protein sequence ID" value="NWT07449.1"/>
    <property type="molecule type" value="Genomic_DNA"/>
</dbReference>
<evidence type="ECO:0000256" key="1">
    <source>
        <dbReference type="SAM" id="MobiDB-lite"/>
    </source>
</evidence>
<evidence type="ECO:0000313" key="2">
    <source>
        <dbReference type="EMBL" id="NWT07449.1"/>
    </source>
</evidence>
<accession>A0A7K5KML8</accession>